<dbReference type="GO" id="GO:0004518">
    <property type="term" value="F:nuclease activity"/>
    <property type="evidence" value="ECO:0007669"/>
    <property type="project" value="UniProtKB-KW"/>
</dbReference>
<evidence type="ECO:0000256" key="3">
    <source>
        <dbReference type="ARBA" id="ARBA00022723"/>
    </source>
</evidence>
<dbReference type="Gene3D" id="3.30.530.20">
    <property type="match status" value="1"/>
</dbReference>
<dbReference type="InterPro" id="IPR023393">
    <property type="entry name" value="START-like_dom_sf"/>
</dbReference>
<dbReference type="EMBL" id="JAYWIO010000003">
    <property type="protein sequence ID" value="KAK7273854.1"/>
    <property type="molecule type" value="Genomic_DNA"/>
</dbReference>
<feature type="domain" description="Bet v I/Major latex protein" evidence="6">
    <location>
        <begin position="1"/>
        <end position="93"/>
    </location>
</feature>
<comment type="caution">
    <text evidence="7">The sequence shown here is derived from an EMBL/GenBank/DDBJ whole genome shotgun (WGS) entry which is preliminary data.</text>
</comment>
<dbReference type="PANTHER" id="PTHR31907">
    <property type="entry name" value="MLP-LIKE PROTEIN 423"/>
    <property type="match status" value="1"/>
</dbReference>
<dbReference type="InterPro" id="IPR051761">
    <property type="entry name" value="MLP-like_ligand-binding"/>
</dbReference>
<dbReference type="Pfam" id="PF00407">
    <property type="entry name" value="Bet_v_1"/>
    <property type="match status" value="1"/>
</dbReference>
<dbReference type="GO" id="GO:0046872">
    <property type="term" value="F:metal ion binding"/>
    <property type="evidence" value="ECO:0007669"/>
    <property type="project" value="UniProtKB-KW"/>
</dbReference>
<dbReference type="Proteomes" id="UP001372338">
    <property type="component" value="Unassembled WGS sequence"/>
</dbReference>
<sequence>MQKGKKTTIKTKIEAIDDENKTITYSLFDAEISESYKSLKATLQVIYKENVALVKWTYEYEKLKENITAPSPESCLDIATKVTKDIDAHLIKA</sequence>
<reference evidence="7 8" key="1">
    <citation type="submission" date="2024-01" db="EMBL/GenBank/DDBJ databases">
        <title>The genomes of 5 underutilized Papilionoideae crops provide insights into root nodulation and disease resistanc.</title>
        <authorList>
            <person name="Yuan L."/>
        </authorList>
    </citation>
    <scope>NUCLEOTIDE SEQUENCE [LARGE SCALE GENOMIC DNA]</scope>
    <source>
        <strain evidence="7">ZHUSHIDOU_FW_LH</strain>
        <tissue evidence="7">Leaf</tissue>
    </source>
</reference>
<accession>A0AAN9FCL6</accession>
<comment type="subcellular location">
    <subcellularLocation>
        <location evidence="1">Cytoplasm</location>
        <location evidence="1">Cytosol</location>
    </subcellularLocation>
</comment>
<evidence type="ECO:0000256" key="2">
    <source>
        <dbReference type="ARBA" id="ARBA00022722"/>
    </source>
</evidence>
<evidence type="ECO:0000313" key="7">
    <source>
        <dbReference type="EMBL" id="KAK7273854.1"/>
    </source>
</evidence>
<keyword evidence="4" id="KW-0378">Hydrolase</keyword>
<organism evidence="7 8">
    <name type="scientific">Crotalaria pallida</name>
    <name type="common">Smooth rattlebox</name>
    <name type="synonym">Crotalaria striata</name>
    <dbReference type="NCBI Taxonomy" id="3830"/>
    <lineage>
        <taxon>Eukaryota</taxon>
        <taxon>Viridiplantae</taxon>
        <taxon>Streptophyta</taxon>
        <taxon>Embryophyta</taxon>
        <taxon>Tracheophyta</taxon>
        <taxon>Spermatophyta</taxon>
        <taxon>Magnoliopsida</taxon>
        <taxon>eudicotyledons</taxon>
        <taxon>Gunneridae</taxon>
        <taxon>Pentapetalae</taxon>
        <taxon>rosids</taxon>
        <taxon>fabids</taxon>
        <taxon>Fabales</taxon>
        <taxon>Fabaceae</taxon>
        <taxon>Papilionoideae</taxon>
        <taxon>50 kb inversion clade</taxon>
        <taxon>genistoids sensu lato</taxon>
        <taxon>core genistoids</taxon>
        <taxon>Crotalarieae</taxon>
        <taxon>Crotalaria</taxon>
    </lineage>
</organism>
<keyword evidence="3" id="KW-0479">Metal-binding</keyword>
<evidence type="ECO:0000256" key="5">
    <source>
        <dbReference type="ARBA" id="ARBA00022837"/>
    </source>
</evidence>
<dbReference type="GO" id="GO:0006952">
    <property type="term" value="P:defense response"/>
    <property type="evidence" value="ECO:0007669"/>
    <property type="project" value="InterPro"/>
</dbReference>
<evidence type="ECO:0000256" key="1">
    <source>
        <dbReference type="ARBA" id="ARBA00004514"/>
    </source>
</evidence>
<evidence type="ECO:0000259" key="6">
    <source>
        <dbReference type="SMART" id="SM01037"/>
    </source>
</evidence>
<evidence type="ECO:0000256" key="4">
    <source>
        <dbReference type="ARBA" id="ARBA00022801"/>
    </source>
</evidence>
<proteinExistence type="predicted"/>
<dbReference type="AlphaFoldDB" id="A0AAN9FCL6"/>
<keyword evidence="8" id="KW-1185">Reference proteome</keyword>
<name>A0AAN9FCL6_CROPI</name>
<protein>
    <recommendedName>
        <fullName evidence="6">Bet v I/Major latex protein domain-containing protein</fullName>
    </recommendedName>
</protein>
<keyword evidence="2" id="KW-0540">Nuclease</keyword>
<keyword evidence="5" id="KW-0106">Calcium</keyword>
<evidence type="ECO:0000313" key="8">
    <source>
        <dbReference type="Proteomes" id="UP001372338"/>
    </source>
</evidence>
<dbReference type="GO" id="GO:0005829">
    <property type="term" value="C:cytosol"/>
    <property type="evidence" value="ECO:0007669"/>
    <property type="project" value="UniProtKB-SubCell"/>
</dbReference>
<dbReference type="GO" id="GO:0016787">
    <property type="term" value="F:hydrolase activity"/>
    <property type="evidence" value="ECO:0007669"/>
    <property type="project" value="UniProtKB-KW"/>
</dbReference>
<dbReference type="SMART" id="SM01037">
    <property type="entry name" value="Bet_v_1"/>
    <property type="match status" value="1"/>
</dbReference>
<gene>
    <name evidence="7" type="ORF">RIF29_14918</name>
</gene>
<dbReference type="SUPFAM" id="SSF55961">
    <property type="entry name" value="Bet v1-like"/>
    <property type="match status" value="1"/>
</dbReference>
<dbReference type="InterPro" id="IPR000916">
    <property type="entry name" value="Bet_v_I/MLP"/>
</dbReference>